<sequence length="546" mass="62230">MSTTENNFVDISTVGAFNFTFSENASVTHYVTLPVAPNFCIRELAFRICHENKIPYSQEDSLISALKTFIDEKTELIETENNSKVEMEDSKKSKLVERVNALKLGYNIFPDSPTLVNVEDTKFSEMYHDLIHSGFLTKCIVSLEQCYSLAISDLVLARNEAVENLTSIHTTEMEKLIREVGVTTTDVDVNIMSAKHFREVENLQSKWEDDIICLKAFQKRTFRELIEQAYLSYCNGEKESIMKCFQKKIEDTLNEYGKNVDSFRDWETLEMNTLSNMEESFTINLGSQLKTTHNLRLISRNVLELCHDHNRFEINPSPQKIQTSMSLYSDCLSALILLVDNRVNSYSGIKKDFARACSQATDFHFSSLEEQHRNIREILNCRSRSVKGLDASQSVLKPGDFYVTKHSNLSQVHIVFHLVCDDSVSLSSLNSRHPVILGLRNILKLAHINDINVLSLPLLLIHEMSENITLQWCLKRAELVLKCVKGFMIEMASLLPSTEDNKTLQFIVPKGISEELFTNLTSMLSGIFRLSNPLVLKTNGTLFTNN</sequence>
<dbReference type="OrthoDB" id="415359at2759"/>
<dbReference type="GO" id="GO:0005737">
    <property type="term" value="C:cytoplasm"/>
    <property type="evidence" value="ECO:0007669"/>
    <property type="project" value="TreeGrafter"/>
</dbReference>
<dbReference type="Proteomes" id="UP000288716">
    <property type="component" value="Unassembled WGS sequence"/>
</dbReference>
<keyword evidence="2" id="KW-1185">Reference proteome</keyword>
<comment type="caution">
    <text evidence="1">The sequence shown here is derived from an EMBL/GenBank/DDBJ whole genome shotgun (WGS) entry which is preliminary data.</text>
</comment>
<dbReference type="PANTHER" id="PTHR16525">
    <property type="entry name" value="PROTEIN C12ORF4"/>
    <property type="match status" value="1"/>
</dbReference>
<name>A0A443ST21_9ACAR</name>
<dbReference type="VEuPathDB" id="VectorBase:LDEU001379"/>
<reference evidence="1 2" key="1">
    <citation type="journal article" date="2018" name="Gigascience">
        <title>Genomes of trombidid mites reveal novel predicted allergens and laterally-transferred genes associated with secondary metabolism.</title>
        <authorList>
            <person name="Dong X."/>
            <person name="Chaisiri K."/>
            <person name="Xia D."/>
            <person name="Armstrong S.D."/>
            <person name="Fang Y."/>
            <person name="Donnelly M.J."/>
            <person name="Kadowaki T."/>
            <person name="McGarry J.W."/>
            <person name="Darby A.C."/>
            <person name="Makepeace B.L."/>
        </authorList>
    </citation>
    <scope>NUCLEOTIDE SEQUENCE [LARGE SCALE GENOMIC DNA]</scope>
    <source>
        <strain evidence="1">UoL-UT</strain>
    </source>
</reference>
<organism evidence="1 2">
    <name type="scientific">Leptotrombidium deliense</name>
    <dbReference type="NCBI Taxonomy" id="299467"/>
    <lineage>
        <taxon>Eukaryota</taxon>
        <taxon>Metazoa</taxon>
        <taxon>Ecdysozoa</taxon>
        <taxon>Arthropoda</taxon>
        <taxon>Chelicerata</taxon>
        <taxon>Arachnida</taxon>
        <taxon>Acari</taxon>
        <taxon>Acariformes</taxon>
        <taxon>Trombidiformes</taxon>
        <taxon>Prostigmata</taxon>
        <taxon>Anystina</taxon>
        <taxon>Parasitengona</taxon>
        <taxon>Trombiculoidea</taxon>
        <taxon>Trombiculidae</taxon>
        <taxon>Leptotrombidium</taxon>
    </lineage>
</organism>
<dbReference type="Pfam" id="PF10154">
    <property type="entry name" value="Fy-3"/>
    <property type="match status" value="1"/>
</dbReference>
<dbReference type="InterPro" id="IPR019311">
    <property type="entry name" value="Fy-3"/>
</dbReference>
<dbReference type="EMBL" id="NCKV01000427">
    <property type="protein sequence ID" value="RWS30661.1"/>
    <property type="molecule type" value="Genomic_DNA"/>
</dbReference>
<evidence type="ECO:0000313" key="1">
    <source>
        <dbReference type="EMBL" id="RWS30661.1"/>
    </source>
</evidence>
<protein>
    <submittedName>
        <fullName evidence="1">Uncharacterized protein</fullName>
    </submittedName>
</protein>
<evidence type="ECO:0000313" key="2">
    <source>
        <dbReference type="Proteomes" id="UP000288716"/>
    </source>
</evidence>
<gene>
    <name evidence="1" type="ORF">B4U80_05075</name>
</gene>
<proteinExistence type="predicted"/>
<dbReference type="STRING" id="299467.A0A443ST21"/>
<dbReference type="AlphaFoldDB" id="A0A443ST21"/>
<dbReference type="PANTHER" id="PTHR16525:SF0">
    <property type="entry name" value="PROTEIN C12ORF4"/>
    <property type="match status" value="1"/>
</dbReference>
<accession>A0A443ST21</accession>